<dbReference type="AlphaFoldDB" id="A0A0B7K359"/>
<keyword evidence="1" id="KW-0539">Nucleus</keyword>
<proteinExistence type="predicted"/>
<accession>A0A0B7K359</accession>
<dbReference type="Pfam" id="PF11951">
    <property type="entry name" value="Fungal_trans_2"/>
    <property type="match status" value="1"/>
</dbReference>
<reference evidence="3" key="1">
    <citation type="submission" date="2015-01" db="EMBL/GenBank/DDBJ databases">
        <authorList>
            <person name="Durling Mikael"/>
        </authorList>
    </citation>
    <scope>NUCLEOTIDE SEQUENCE</scope>
</reference>
<feature type="compositionally biased region" description="Basic residues" evidence="2">
    <location>
        <begin position="24"/>
        <end position="43"/>
    </location>
</feature>
<evidence type="ECO:0000256" key="2">
    <source>
        <dbReference type="SAM" id="MobiDB-lite"/>
    </source>
</evidence>
<evidence type="ECO:0000313" key="3">
    <source>
        <dbReference type="EMBL" id="CEO50027.1"/>
    </source>
</evidence>
<name>A0A0B7K359_BIOOC</name>
<gene>
    <name evidence="3" type="ORF">BN869_000006084_1</name>
</gene>
<dbReference type="EMBL" id="CDPU01000016">
    <property type="protein sequence ID" value="CEO50027.1"/>
    <property type="molecule type" value="Genomic_DNA"/>
</dbReference>
<protein>
    <submittedName>
        <fullName evidence="3">Uncharacterized protein</fullName>
    </submittedName>
</protein>
<dbReference type="InterPro" id="IPR021858">
    <property type="entry name" value="Fun_TF"/>
</dbReference>
<dbReference type="PANTHER" id="PTHR37540:SF5">
    <property type="entry name" value="TRANSCRIPTION FACTOR DOMAIN-CONTAINING PROTEIN"/>
    <property type="match status" value="1"/>
</dbReference>
<feature type="region of interest" description="Disordered" evidence="2">
    <location>
        <begin position="16"/>
        <end position="57"/>
    </location>
</feature>
<sequence>MTRARPGPSLQFINIATPDETTSRTRRRQVRSHAARNSSKRQRTVSEYQEKPGQHGPATARAILAARSPRISHNLSAAWTDPFDTFIRKVSRLEWFLIDHFIRHVAMVSTVCIPFISGQEEADFVMETGRWWTRMAAIDTGILAALLQMSCRDLSASHHPAGYTALTLRYNGECLENVNNALKDKTIASSDLTIAKTFALASDATLCGDAKAAKIHLEGLDKLVAIRGGTEKMSALCYAGKMVTLFLKGPFQKNALVTITCIDLMASAYSEEETSLGGGD</sequence>
<evidence type="ECO:0000256" key="1">
    <source>
        <dbReference type="ARBA" id="ARBA00023242"/>
    </source>
</evidence>
<organism evidence="3">
    <name type="scientific">Bionectria ochroleuca</name>
    <name type="common">Gliocladium roseum</name>
    <dbReference type="NCBI Taxonomy" id="29856"/>
    <lineage>
        <taxon>Eukaryota</taxon>
        <taxon>Fungi</taxon>
        <taxon>Dikarya</taxon>
        <taxon>Ascomycota</taxon>
        <taxon>Pezizomycotina</taxon>
        <taxon>Sordariomycetes</taxon>
        <taxon>Hypocreomycetidae</taxon>
        <taxon>Hypocreales</taxon>
        <taxon>Bionectriaceae</taxon>
        <taxon>Clonostachys</taxon>
    </lineage>
</organism>
<dbReference type="PANTHER" id="PTHR37540">
    <property type="entry name" value="TRANSCRIPTION FACTOR (ACR-2), PUTATIVE-RELATED-RELATED"/>
    <property type="match status" value="1"/>
</dbReference>